<dbReference type="EMBL" id="CAUYUJ010012108">
    <property type="protein sequence ID" value="CAK0833284.1"/>
    <property type="molecule type" value="Genomic_DNA"/>
</dbReference>
<keyword evidence="4" id="KW-1185">Reference proteome</keyword>
<sequence>MPCCFPGAASRALLHGPLSRSSRRPPARCSPNVPGSPLRRGAPGCGSQPWPPRAPPAPRPARRPAPRPARRPARRPGWTATGPLRQGGLGLLQGPGGALGRPNHHPWESLTECVGLEDCKQSCLSSRTRCAGLAWSPRPGELNNCSLDGEPRCNLYLGDSEVTTTSSRWQEYTCYVPDGDGTGASWALADSSEDQGGLLGLIDRTPPRYLYLFVLCVLVAVLLYCCWPRLRRCCGGARDADEGSGREADSKTDAEQGLAFLAGDEERGSATGDEDGGHAATDVEVSVDVDTAGSAADREPIGENHVAVSVDVDADGSAAEHEPAKEDRGRTREDIAVSVDVETDAAGRGHSRDDREHASEDVAVSVNVGVDSSATEHEPIREDREHTREDVKVSVDVETHGSREPVGGDRGHASDHVKVSVDVED</sequence>
<feature type="compositionally biased region" description="Basic and acidic residues" evidence="1">
    <location>
        <begin position="318"/>
        <end position="335"/>
    </location>
</feature>
<dbReference type="Proteomes" id="UP001189429">
    <property type="component" value="Unassembled WGS sequence"/>
</dbReference>
<accession>A0ABN9SNH7</accession>
<name>A0ABN9SNH7_9DINO</name>
<feature type="region of interest" description="Disordered" evidence="1">
    <location>
        <begin position="313"/>
        <end position="425"/>
    </location>
</feature>
<feature type="region of interest" description="Disordered" evidence="1">
    <location>
        <begin position="15"/>
        <end position="97"/>
    </location>
</feature>
<proteinExistence type="predicted"/>
<keyword evidence="2" id="KW-0812">Transmembrane</keyword>
<comment type="caution">
    <text evidence="3">The sequence shown here is derived from an EMBL/GenBank/DDBJ whole genome shotgun (WGS) entry which is preliminary data.</text>
</comment>
<feature type="transmembrane region" description="Helical" evidence="2">
    <location>
        <begin position="209"/>
        <end position="227"/>
    </location>
</feature>
<evidence type="ECO:0000313" key="3">
    <source>
        <dbReference type="EMBL" id="CAK0833284.1"/>
    </source>
</evidence>
<evidence type="ECO:0000313" key="4">
    <source>
        <dbReference type="Proteomes" id="UP001189429"/>
    </source>
</evidence>
<feature type="compositionally biased region" description="Basic residues" evidence="1">
    <location>
        <begin position="60"/>
        <end position="74"/>
    </location>
</feature>
<evidence type="ECO:0000256" key="1">
    <source>
        <dbReference type="SAM" id="MobiDB-lite"/>
    </source>
</evidence>
<protein>
    <submittedName>
        <fullName evidence="3">Uncharacterized protein</fullName>
    </submittedName>
</protein>
<feature type="compositionally biased region" description="Gly residues" evidence="1">
    <location>
        <begin position="85"/>
        <end position="97"/>
    </location>
</feature>
<feature type="compositionally biased region" description="Pro residues" evidence="1">
    <location>
        <begin position="49"/>
        <end position="59"/>
    </location>
</feature>
<evidence type="ECO:0000256" key="2">
    <source>
        <dbReference type="SAM" id="Phobius"/>
    </source>
</evidence>
<organism evidence="3 4">
    <name type="scientific">Prorocentrum cordatum</name>
    <dbReference type="NCBI Taxonomy" id="2364126"/>
    <lineage>
        <taxon>Eukaryota</taxon>
        <taxon>Sar</taxon>
        <taxon>Alveolata</taxon>
        <taxon>Dinophyceae</taxon>
        <taxon>Prorocentrales</taxon>
        <taxon>Prorocentraceae</taxon>
        <taxon>Prorocentrum</taxon>
    </lineage>
</organism>
<keyword evidence="2" id="KW-1133">Transmembrane helix</keyword>
<feature type="compositionally biased region" description="Basic and acidic residues" evidence="1">
    <location>
        <begin position="374"/>
        <end position="425"/>
    </location>
</feature>
<feature type="compositionally biased region" description="Basic and acidic residues" evidence="1">
    <location>
        <begin position="345"/>
        <end position="360"/>
    </location>
</feature>
<gene>
    <name evidence="3" type="ORF">PCOR1329_LOCUS31025</name>
</gene>
<reference evidence="3" key="1">
    <citation type="submission" date="2023-10" db="EMBL/GenBank/DDBJ databases">
        <authorList>
            <person name="Chen Y."/>
            <person name="Shah S."/>
            <person name="Dougan E. K."/>
            <person name="Thang M."/>
            <person name="Chan C."/>
        </authorList>
    </citation>
    <scope>NUCLEOTIDE SEQUENCE [LARGE SCALE GENOMIC DNA]</scope>
</reference>
<keyword evidence="2" id="KW-0472">Membrane</keyword>